<proteinExistence type="predicted"/>
<evidence type="ECO:0000313" key="3">
    <source>
        <dbReference type="Proteomes" id="UP000026960"/>
    </source>
</evidence>
<keyword evidence="3" id="KW-1185">Reference proteome</keyword>
<feature type="compositionally biased region" description="Basic residues" evidence="1">
    <location>
        <begin position="27"/>
        <end position="36"/>
    </location>
</feature>
<dbReference type="Gramene" id="OBART07G04350.1">
    <property type="protein sequence ID" value="OBART07G04350.1"/>
    <property type="gene ID" value="OBART07G04350"/>
</dbReference>
<reference evidence="2" key="1">
    <citation type="journal article" date="2009" name="Rice">
        <title>De Novo Next Generation Sequencing of Plant Genomes.</title>
        <authorList>
            <person name="Rounsley S."/>
            <person name="Marri P.R."/>
            <person name="Yu Y."/>
            <person name="He R."/>
            <person name="Sisneros N."/>
            <person name="Goicoechea J.L."/>
            <person name="Lee S.J."/>
            <person name="Angelova A."/>
            <person name="Kudrna D."/>
            <person name="Luo M."/>
            <person name="Affourtit J."/>
            <person name="Desany B."/>
            <person name="Knight J."/>
            <person name="Niazi F."/>
            <person name="Egholm M."/>
            <person name="Wing R.A."/>
        </authorList>
    </citation>
    <scope>NUCLEOTIDE SEQUENCE [LARGE SCALE GENOMIC DNA]</scope>
    <source>
        <strain evidence="2">cv. IRGC 105608</strain>
    </source>
</reference>
<accession>A0A0D3GMQ4</accession>
<reference evidence="2" key="2">
    <citation type="submission" date="2015-03" db="UniProtKB">
        <authorList>
            <consortium name="EnsemblPlants"/>
        </authorList>
    </citation>
    <scope>IDENTIFICATION</scope>
</reference>
<dbReference type="PaxDb" id="65489-OBART07G04350.1"/>
<dbReference type="AlphaFoldDB" id="A0A0D3GMQ4"/>
<evidence type="ECO:0000313" key="2">
    <source>
        <dbReference type="EnsemblPlants" id="OBART07G04350.1"/>
    </source>
</evidence>
<feature type="region of interest" description="Disordered" evidence="1">
    <location>
        <begin position="21"/>
        <end position="59"/>
    </location>
</feature>
<name>A0A0D3GMQ4_9ORYZ</name>
<sequence>MGEKEQRRSCLPRGHRLRACAAGSALGRHHQHRIHPRPPPTPSPPPEGSQRCRSIGALPPSCLQIPQPSPPFSPSHHCRCRVPSVSPPLPSPPSTNCKAVRSGSHGLTTTDLAITVAGSG</sequence>
<organism evidence="2">
    <name type="scientific">Oryza barthii</name>
    <dbReference type="NCBI Taxonomy" id="65489"/>
    <lineage>
        <taxon>Eukaryota</taxon>
        <taxon>Viridiplantae</taxon>
        <taxon>Streptophyta</taxon>
        <taxon>Embryophyta</taxon>
        <taxon>Tracheophyta</taxon>
        <taxon>Spermatophyta</taxon>
        <taxon>Magnoliopsida</taxon>
        <taxon>Liliopsida</taxon>
        <taxon>Poales</taxon>
        <taxon>Poaceae</taxon>
        <taxon>BOP clade</taxon>
        <taxon>Oryzoideae</taxon>
        <taxon>Oryzeae</taxon>
        <taxon>Oryzinae</taxon>
        <taxon>Oryza</taxon>
    </lineage>
</organism>
<protein>
    <submittedName>
        <fullName evidence="2">Uncharacterized protein</fullName>
    </submittedName>
</protein>
<dbReference type="HOGENOM" id="CLU_2053223_0_0_1"/>
<dbReference type="Proteomes" id="UP000026960">
    <property type="component" value="Chromosome 7"/>
</dbReference>
<dbReference type="EnsemblPlants" id="OBART07G04350.1">
    <property type="protein sequence ID" value="OBART07G04350.1"/>
    <property type="gene ID" value="OBART07G04350"/>
</dbReference>
<evidence type="ECO:0000256" key="1">
    <source>
        <dbReference type="SAM" id="MobiDB-lite"/>
    </source>
</evidence>
<feature type="compositionally biased region" description="Pro residues" evidence="1">
    <location>
        <begin position="37"/>
        <end position="47"/>
    </location>
</feature>